<feature type="transmembrane region" description="Helical" evidence="1">
    <location>
        <begin position="107"/>
        <end position="125"/>
    </location>
</feature>
<proteinExistence type="predicted"/>
<evidence type="ECO:0000313" key="3">
    <source>
        <dbReference type="Proteomes" id="UP000178656"/>
    </source>
</evidence>
<accession>A0A1F5TAH3</accession>
<dbReference type="Proteomes" id="UP000178656">
    <property type="component" value="Unassembled WGS sequence"/>
</dbReference>
<sequence>MVFENKEREANMFRAIARFDQWLLVKCQAFSDWLTKTIGLQEANYKIANVCGAICLACMIVAGLVVGEIIVLVFNTACGLFLAVLLFRIYFIELARDDNVKTRKDNNNFIVFRFLLWGQLIYFVLRDVLFPLSTWESKDECDQFNLWYNMSNGFEIAFVYFVSCSRLPPTTSKAAQWLMKGFMKLVPVNVKR</sequence>
<comment type="caution">
    <text evidence="2">The sequence shown here is derived from an EMBL/GenBank/DDBJ whole genome shotgun (WGS) entry which is preliminary data.</text>
</comment>
<protein>
    <submittedName>
        <fullName evidence="2">Uncharacterized protein</fullName>
    </submittedName>
</protein>
<name>A0A1F5TAH3_9BACT</name>
<keyword evidence="1" id="KW-0812">Transmembrane</keyword>
<feature type="transmembrane region" description="Helical" evidence="1">
    <location>
        <begin position="145"/>
        <end position="163"/>
    </location>
</feature>
<gene>
    <name evidence="2" type="ORF">A2482_03400</name>
</gene>
<feature type="transmembrane region" description="Helical" evidence="1">
    <location>
        <begin position="72"/>
        <end position="95"/>
    </location>
</feature>
<keyword evidence="1" id="KW-0472">Membrane</keyword>
<evidence type="ECO:0000313" key="2">
    <source>
        <dbReference type="EMBL" id="OGF35957.1"/>
    </source>
</evidence>
<dbReference type="AlphaFoldDB" id="A0A1F5TAH3"/>
<feature type="transmembrane region" description="Helical" evidence="1">
    <location>
        <begin position="47"/>
        <end position="66"/>
    </location>
</feature>
<organism evidence="2 3">
    <name type="scientific">Candidatus Falkowbacteria bacterium RIFOXYC2_FULL_48_21</name>
    <dbReference type="NCBI Taxonomy" id="1798005"/>
    <lineage>
        <taxon>Bacteria</taxon>
        <taxon>Candidatus Falkowiibacteriota</taxon>
    </lineage>
</organism>
<keyword evidence="1" id="KW-1133">Transmembrane helix</keyword>
<reference evidence="2 3" key="1">
    <citation type="journal article" date="2016" name="Nat. Commun.">
        <title>Thousands of microbial genomes shed light on interconnected biogeochemical processes in an aquifer system.</title>
        <authorList>
            <person name="Anantharaman K."/>
            <person name="Brown C.T."/>
            <person name="Hug L.A."/>
            <person name="Sharon I."/>
            <person name="Castelle C.J."/>
            <person name="Probst A.J."/>
            <person name="Thomas B.C."/>
            <person name="Singh A."/>
            <person name="Wilkins M.J."/>
            <person name="Karaoz U."/>
            <person name="Brodie E.L."/>
            <person name="Williams K.H."/>
            <person name="Hubbard S.S."/>
            <person name="Banfield J.F."/>
        </authorList>
    </citation>
    <scope>NUCLEOTIDE SEQUENCE [LARGE SCALE GENOMIC DNA]</scope>
</reference>
<evidence type="ECO:0000256" key="1">
    <source>
        <dbReference type="SAM" id="Phobius"/>
    </source>
</evidence>
<dbReference type="EMBL" id="MFGM01000041">
    <property type="protein sequence ID" value="OGF35957.1"/>
    <property type="molecule type" value="Genomic_DNA"/>
</dbReference>